<protein>
    <submittedName>
        <fullName evidence="2">YbaN family protein</fullName>
    </submittedName>
</protein>
<sequence length="119" mass="13475">MRILLIVCGCMAMILGIMGIFLPLLPTTPFLLLAAACFFRSSPRLYQWLINHKQMGPYIRNFREHKAIPLKAKIISVSMVWITMLIAAFGVVPYLWIRIGLLLLAAAISCHILSYKTLK</sequence>
<dbReference type="Pfam" id="PF04304">
    <property type="entry name" value="DUF454"/>
    <property type="match status" value="1"/>
</dbReference>
<comment type="caution">
    <text evidence="2">The sequence shown here is derived from an EMBL/GenBank/DDBJ whole genome shotgun (WGS) entry which is preliminary data.</text>
</comment>
<evidence type="ECO:0000313" key="3">
    <source>
        <dbReference type="Proteomes" id="UP000823865"/>
    </source>
</evidence>
<dbReference type="PANTHER" id="PTHR35813">
    <property type="entry name" value="INNER MEMBRANE PROTEIN YBAN"/>
    <property type="match status" value="1"/>
</dbReference>
<dbReference type="PIRSF" id="PIRSF016789">
    <property type="entry name" value="DUF454"/>
    <property type="match status" value="1"/>
</dbReference>
<keyword evidence="1" id="KW-0812">Transmembrane</keyword>
<dbReference type="PANTHER" id="PTHR35813:SF1">
    <property type="entry name" value="INNER MEMBRANE PROTEIN YBAN"/>
    <property type="match status" value="1"/>
</dbReference>
<proteinExistence type="predicted"/>
<accession>A0A9E2P1X4</accession>
<evidence type="ECO:0000313" key="2">
    <source>
        <dbReference type="EMBL" id="MBU3852680.1"/>
    </source>
</evidence>
<feature type="transmembrane region" description="Helical" evidence="1">
    <location>
        <begin position="5"/>
        <end position="24"/>
    </location>
</feature>
<reference evidence="2" key="2">
    <citation type="submission" date="2021-04" db="EMBL/GenBank/DDBJ databases">
        <authorList>
            <person name="Gilroy R."/>
        </authorList>
    </citation>
    <scope>NUCLEOTIDE SEQUENCE</scope>
    <source>
        <strain evidence="2">G3-2149</strain>
    </source>
</reference>
<dbReference type="Proteomes" id="UP000823865">
    <property type="component" value="Unassembled WGS sequence"/>
</dbReference>
<gene>
    <name evidence="2" type="ORF">H9789_02395</name>
</gene>
<name>A0A9E2P1X4_9BACT</name>
<keyword evidence="1" id="KW-1133">Transmembrane helix</keyword>
<evidence type="ECO:0000256" key="1">
    <source>
        <dbReference type="SAM" id="Phobius"/>
    </source>
</evidence>
<dbReference type="InterPro" id="IPR007401">
    <property type="entry name" value="DUF454"/>
</dbReference>
<keyword evidence="1" id="KW-0472">Membrane</keyword>
<reference evidence="2" key="1">
    <citation type="journal article" date="2021" name="PeerJ">
        <title>Extensive microbial diversity within the chicken gut microbiome revealed by metagenomics and culture.</title>
        <authorList>
            <person name="Gilroy R."/>
            <person name="Ravi A."/>
            <person name="Getino M."/>
            <person name="Pursley I."/>
            <person name="Horton D.L."/>
            <person name="Alikhan N.F."/>
            <person name="Baker D."/>
            <person name="Gharbi K."/>
            <person name="Hall N."/>
            <person name="Watson M."/>
            <person name="Adriaenssens E.M."/>
            <person name="Foster-Nyarko E."/>
            <person name="Jarju S."/>
            <person name="Secka A."/>
            <person name="Antonio M."/>
            <person name="Oren A."/>
            <person name="Chaudhuri R.R."/>
            <person name="La Ragione R."/>
            <person name="Hildebrand F."/>
            <person name="Pallen M.J."/>
        </authorList>
    </citation>
    <scope>NUCLEOTIDE SEQUENCE</scope>
    <source>
        <strain evidence="2">G3-2149</strain>
    </source>
</reference>
<dbReference type="AlphaFoldDB" id="A0A9E2P1X4"/>
<dbReference type="EMBL" id="JAHLFU010000041">
    <property type="protein sequence ID" value="MBU3852680.1"/>
    <property type="molecule type" value="Genomic_DNA"/>
</dbReference>
<organism evidence="2 3">
    <name type="scientific">Candidatus Paraprevotella stercoravium</name>
    <dbReference type="NCBI Taxonomy" id="2838725"/>
    <lineage>
        <taxon>Bacteria</taxon>
        <taxon>Pseudomonadati</taxon>
        <taxon>Bacteroidota</taxon>
        <taxon>Bacteroidia</taxon>
        <taxon>Bacteroidales</taxon>
        <taxon>Prevotellaceae</taxon>
        <taxon>Paraprevotella</taxon>
    </lineage>
</organism>
<dbReference type="GO" id="GO:0005886">
    <property type="term" value="C:plasma membrane"/>
    <property type="evidence" value="ECO:0007669"/>
    <property type="project" value="TreeGrafter"/>
</dbReference>